<dbReference type="PANTHER" id="PTHR15332">
    <property type="entry name" value="PROPROTEIN CONVERTASE SUBTILISIN_KEXIN TYPE 5-LIKE"/>
    <property type="match status" value="1"/>
</dbReference>
<name>A0AAU9IHR7_9CILI</name>
<dbReference type="EMBL" id="CAJZBQ010000011">
    <property type="protein sequence ID" value="CAG9314012.1"/>
    <property type="molecule type" value="Genomic_DNA"/>
</dbReference>
<reference evidence="3" key="1">
    <citation type="submission" date="2021-09" db="EMBL/GenBank/DDBJ databases">
        <authorList>
            <consortium name="AG Swart"/>
            <person name="Singh M."/>
            <person name="Singh A."/>
            <person name="Seah K."/>
            <person name="Emmerich C."/>
        </authorList>
    </citation>
    <scope>NUCLEOTIDE SEQUENCE</scope>
    <source>
        <strain evidence="3">ATCC30299</strain>
    </source>
</reference>
<keyword evidence="1" id="KW-0812">Transmembrane</keyword>
<dbReference type="InterPro" id="IPR006212">
    <property type="entry name" value="Furin_repeat"/>
</dbReference>
<gene>
    <name evidence="3" type="ORF">BSTOLATCC_MIC9813</name>
</gene>
<dbReference type="Proteomes" id="UP001162131">
    <property type="component" value="Unassembled WGS sequence"/>
</dbReference>
<keyword evidence="1" id="KW-0472">Membrane</keyword>
<keyword evidence="4" id="KW-1185">Reference proteome</keyword>
<dbReference type="PANTHER" id="PTHR15332:SF175">
    <property type="entry name" value="PROPROTEIN CONVERTASE SUBTILISIN_KEXIN TYPE 5-LIKE"/>
    <property type="match status" value="1"/>
</dbReference>
<dbReference type="AlphaFoldDB" id="A0AAU9IHR7"/>
<organism evidence="3 4">
    <name type="scientific">Blepharisma stoltei</name>
    <dbReference type="NCBI Taxonomy" id="1481888"/>
    <lineage>
        <taxon>Eukaryota</taxon>
        <taxon>Sar</taxon>
        <taxon>Alveolata</taxon>
        <taxon>Ciliophora</taxon>
        <taxon>Postciliodesmatophora</taxon>
        <taxon>Heterotrichea</taxon>
        <taxon>Heterotrichida</taxon>
        <taxon>Blepharismidae</taxon>
        <taxon>Blepharisma</taxon>
    </lineage>
</organism>
<feature type="transmembrane region" description="Helical" evidence="1">
    <location>
        <begin position="838"/>
        <end position="859"/>
    </location>
</feature>
<dbReference type="InterPro" id="IPR009030">
    <property type="entry name" value="Growth_fac_rcpt_cys_sf"/>
</dbReference>
<evidence type="ECO:0008006" key="5">
    <source>
        <dbReference type="Google" id="ProtNLM"/>
    </source>
</evidence>
<keyword evidence="1" id="KW-1133">Transmembrane helix</keyword>
<feature type="signal peptide" evidence="2">
    <location>
        <begin position="1"/>
        <end position="21"/>
    </location>
</feature>
<dbReference type="SUPFAM" id="SSF57184">
    <property type="entry name" value="Growth factor receptor domain"/>
    <property type="match status" value="5"/>
</dbReference>
<feature type="chain" id="PRO_5043414943" description="Insulin-like growth factor binding protein, N-terminal" evidence="2">
    <location>
        <begin position="22"/>
        <end position="887"/>
    </location>
</feature>
<sequence length="887" mass="95672">MVRQIFGVLLLLFMIISNVHSYVDSSQYASNEENDISLSSYRNDDMAFKTHIRKHSSGSMEETAEDDSGDIFIADGTCGEGCSQCSSPTNCTLCDDPGAQINNLNGTCSCIDKNATLTDSSCVCTHGDTCTCNPFYFFNSTTGLCDPCSLTCSKCSEKAVCDECANPKEMKNNGNGVCSCSDPNSYFDHSELTCPCSPGFYNNTDGVCTACGLACKACSEKECTECYDPAMEPSGINCTCTDPNAEIDIKTEKCVCKEGYFEYIKNVCAACDKGCKNCTGYDECTECYQSDDTMILVEGICGCIDENAYIDPAIQKCVCFPTYYNNTENGICELCGVGCNTCTSDTACLLCVNSTSQDLSKDTGGCYCKDLTQWIDRFDDEQCQACPPGQYSNGDGLSCSLCSLGCEACSTFEVCDTCFDQQNQTNINGKCSCLDPNAYFDNLVDICACNDGFYNNDGKCEPCSIGCVTCKSPTSCSECWDIDNMLNKNDGTCFCKTSTDYPDPDTHTCTECPDGHFSRNDGSTCGVCGVGCQNCTSTTECTGCYDTNMNNVNGVCICQDLNAYIDTNTNQCTCNPGYYVNQDNGVCIACGSGCAQCNDDGSCNTCFDPTHMAAQANGTCVCKDGDAYFNDQKNVCECIPGYYTSQTGCTPCVSGCAICSSQTQCTQCFDQDRMKIDGTGGCECTDQNAQYNVGKEKCICVSGMFYSGNECTNCEAVCASCSDSNSCLTCQDSSNMNLSDGQCTCKDSHAHFDATAKKCLCGTGFYESDTGKCLSCDSTCASCNAVNSCQTCINSAIMKNNGDGTCSCDHKYKWDEKKNSCVKKSSGSSSSDSGSSLWWVWFLLSLFLVGGAVGGYYGYKYYKRRAWIRRQRSEGQLSSELDERRLN</sequence>
<proteinExistence type="predicted"/>
<comment type="caution">
    <text evidence="3">The sequence shown here is derived from an EMBL/GenBank/DDBJ whole genome shotgun (WGS) entry which is preliminary data.</text>
</comment>
<keyword evidence="2" id="KW-0732">Signal</keyword>
<evidence type="ECO:0000313" key="4">
    <source>
        <dbReference type="Proteomes" id="UP001162131"/>
    </source>
</evidence>
<evidence type="ECO:0000313" key="3">
    <source>
        <dbReference type="EMBL" id="CAG9314012.1"/>
    </source>
</evidence>
<accession>A0AAU9IHR7</accession>
<evidence type="ECO:0000256" key="2">
    <source>
        <dbReference type="SAM" id="SignalP"/>
    </source>
</evidence>
<dbReference type="SMART" id="SM00261">
    <property type="entry name" value="FU"/>
    <property type="match status" value="10"/>
</dbReference>
<protein>
    <recommendedName>
        <fullName evidence="5">Insulin-like growth factor binding protein, N-terminal</fullName>
    </recommendedName>
</protein>
<evidence type="ECO:0000256" key="1">
    <source>
        <dbReference type="SAM" id="Phobius"/>
    </source>
</evidence>